<dbReference type="CDD" id="cd16659">
    <property type="entry name" value="RING-Ubox_Emp"/>
    <property type="match status" value="1"/>
</dbReference>
<evidence type="ECO:0000256" key="1">
    <source>
        <dbReference type="ARBA" id="ARBA00004496"/>
    </source>
</evidence>
<feature type="domain" description="RING-Gid-type" evidence="9">
    <location>
        <begin position="308"/>
        <end position="379"/>
    </location>
</feature>
<dbReference type="GO" id="GO:0034657">
    <property type="term" value="C:GID complex"/>
    <property type="evidence" value="ECO:0007669"/>
    <property type="project" value="TreeGrafter"/>
</dbReference>
<feature type="domain" description="CTLH" evidence="8">
    <location>
        <begin position="155"/>
        <end position="211"/>
    </location>
</feature>
<dbReference type="SUPFAM" id="SSF57850">
    <property type="entry name" value="RING/U-box"/>
    <property type="match status" value="1"/>
</dbReference>
<evidence type="ECO:0000256" key="2">
    <source>
        <dbReference type="ARBA" id="ARBA00010615"/>
    </source>
</evidence>
<dbReference type="GO" id="GO:0005737">
    <property type="term" value="C:cytoplasm"/>
    <property type="evidence" value="ECO:0007669"/>
    <property type="project" value="UniProtKB-SubCell"/>
</dbReference>
<organism evidence="10 11">
    <name type="scientific">Caulochytrium protostelioides</name>
    <dbReference type="NCBI Taxonomy" id="1555241"/>
    <lineage>
        <taxon>Eukaryota</taxon>
        <taxon>Fungi</taxon>
        <taxon>Fungi incertae sedis</taxon>
        <taxon>Chytridiomycota</taxon>
        <taxon>Chytridiomycota incertae sedis</taxon>
        <taxon>Chytridiomycetes</taxon>
        <taxon>Caulochytriales</taxon>
        <taxon>Caulochytriaceae</taxon>
        <taxon>Caulochytrium</taxon>
    </lineage>
</organism>
<dbReference type="EMBL" id="ML014133">
    <property type="protein sequence ID" value="RKP02867.1"/>
    <property type="molecule type" value="Genomic_DNA"/>
</dbReference>
<dbReference type="OrthoDB" id="1933455at2759"/>
<evidence type="ECO:0000313" key="10">
    <source>
        <dbReference type="EMBL" id="RKP02867.1"/>
    </source>
</evidence>
<evidence type="ECO:0000256" key="4">
    <source>
        <dbReference type="ARBA" id="ARBA00022723"/>
    </source>
</evidence>
<dbReference type="Proteomes" id="UP000274922">
    <property type="component" value="Unassembled WGS sequence"/>
</dbReference>
<comment type="subcellular location">
    <subcellularLocation>
        <location evidence="1">Cytoplasm</location>
    </subcellularLocation>
</comment>
<dbReference type="GO" id="GO:0061630">
    <property type="term" value="F:ubiquitin protein ligase activity"/>
    <property type="evidence" value="ECO:0007669"/>
    <property type="project" value="InterPro"/>
</dbReference>
<dbReference type="InterPro" id="IPR044063">
    <property type="entry name" value="ZF_RING_GID"/>
</dbReference>
<accession>A0A4P9XBR3</accession>
<dbReference type="GO" id="GO:0005634">
    <property type="term" value="C:nucleus"/>
    <property type="evidence" value="ECO:0007669"/>
    <property type="project" value="TreeGrafter"/>
</dbReference>
<evidence type="ECO:0000256" key="3">
    <source>
        <dbReference type="ARBA" id="ARBA00022490"/>
    </source>
</evidence>
<evidence type="ECO:0000256" key="7">
    <source>
        <dbReference type="PROSITE-ProRule" id="PRU01215"/>
    </source>
</evidence>
<comment type="similarity">
    <text evidence="2">Belongs to the FYV10 family.</text>
</comment>
<keyword evidence="4" id="KW-0479">Metal-binding</keyword>
<dbReference type="SMART" id="SM00757">
    <property type="entry name" value="CRA"/>
    <property type="match status" value="1"/>
</dbReference>
<feature type="zinc finger region" description="RING-Gid-type" evidence="7">
    <location>
        <begin position="308"/>
        <end position="379"/>
    </location>
</feature>
<evidence type="ECO:0000259" key="9">
    <source>
        <dbReference type="PROSITE" id="PS51867"/>
    </source>
</evidence>
<dbReference type="GO" id="GO:0008270">
    <property type="term" value="F:zinc ion binding"/>
    <property type="evidence" value="ECO:0007669"/>
    <property type="project" value="UniProtKB-KW"/>
</dbReference>
<keyword evidence="6" id="KW-0862">Zinc</keyword>
<evidence type="ECO:0000256" key="6">
    <source>
        <dbReference type="ARBA" id="ARBA00022833"/>
    </source>
</evidence>
<proteinExistence type="inferred from homology"/>
<protein>
    <recommendedName>
        <fullName evidence="12">CTLH domain-containing protein</fullName>
    </recommendedName>
</protein>
<name>A0A4P9XBR3_9FUNG</name>
<dbReference type="InterPro" id="IPR013144">
    <property type="entry name" value="CRA_dom"/>
</dbReference>
<reference evidence="11" key="1">
    <citation type="journal article" date="2018" name="Nat. Microbiol.">
        <title>Leveraging single-cell genomics to expand the fungal tree of life.</title>
        <authorList>
            <person name="Ahrendt S.R."/>
            <person name="Quandt C.A."/>
            <person name="Ciobanu D."/>
            <person name="Clum A."/>
            <person name="Salamov A."/>
            <person name="Andreopoulos B."/>
            <person name="Cheng J.F."/>
            <person name="Woyke T."/>
            <person name="Pelin A."/>
            <person name="Henrissat B."/>
            <person name="Reynolds N.K."/>
            <person name="Benny G.L."/>
            <person name="Smith M.E."/>
            <person name="James T.Y."/>
            <person name="Grigoriev I.V."/>
        </authorList>
    </citation>
    <scope>NUCLEOTIDE SEQUENCE [LARGE SCALE GENOMIC DNA]</scope>
    <source>
        <strain evidence="11">ATCC 52028</strain>
    </source>
</reference>
<dbReference type="PROSITE" id="PS51867">
    <property type="entry name" value="ZF_RING_GID"/>
    <property type="match status" value="1"/>
</dbReference>
<evidence type="ECO:0000256" key="5">
    <source>
        <dbReference type="ARBA" id="ARBA00022771"/>
    </source>
</evidence>
<dbReference type="InterPro" id="IPR045098">
    <property type="entry name" value="Fyv10_fam"/>
</dbReference>
<dbReference type="PROSITE" id="PS50897">
    <property type="entry name" value="CTLH"/>
    <property type="match status" value="1"/>
</dbReference>
<keyword evidence="3" id="KW-0963">Cytoplasm</keyword>
<dbReference type="PANTHER" id="PTHR12170">
    <property type="entry name" value="MACROPHAGE ERYTHROBLAST ATTACHER-RELATED"/>
    <property type="match status" value="1"/>
</dbReference>
<dbReference type="InterPro" id="IPR024964">
    <property type="entry name" value="CTLH/CRA"/>
</dbReference>
<dbReference type="SMART" id="SM00668">
    <property type="entry name" value="CTLH"/>
    <property type="match status" value="1"/>
</dbReference>
<dbReference type="AlphaFoldDB" id="A0A4P9XBR3"/>
<keyword evidence="11" id="KW-1185">Reference proteome</keyword>
<dbReference type="GO" id="GO:0043161">
    <property type="term" value="P:proteasome-mediated ubiquitin-dependent protein catabolic process"/>
    <property type="evidence" value="ECO:0007669"/>
    <property type="project" value="InterPro"/>
</dbReference>
<dbReference type="InterPro" id="IPR006595">
    <property type="entry name" value="CTLH_C"/>
</dbReference>
<dbReference type="PANTHER" id="PTHR12170:SF2">
    <property type="entry name" value="E3 UBIQUITIN-PROTEIN TRANSFERASE MAEA"/>
    <property type="match status" value="1"/>
</dbReference>
<dbReference type="STRING" id="1555241.A0A4P9XBR3"/>
<keyword evidence="5 7" id="KW-0863">Zinc-finger</keyword>
<evidence type="ECO:0000259" key="8">
    <source>
        <dbReference type="PROSITE" id="PS50897"/>
    </source>
</evidence>
<dbReference type="Pfam" id="PF10607">
    <property type="entry name" value="CTLH"/>
    <property type="match status" value="1"/>
</dbReference>
<evidence type="ECO:0000313" key="11">
    <source>
        <dbReference type="Proteomes" id="UP000274922"/>
    </source>
</evidence>
<evidence type="ECO:0008006" key="12">
    <source>
        <dbReference type="Google" id="ProtNLM"/>
    </source>
</evidence>
<gene>
    <name evidence="10" type="ORF">CXG81DRAFT_29412</name>
</gene>
<sequence length="394" mass="44546">MADRVKINTESLLNIELPFIKVPYEQLRRLNKLCQKHIERDGAYLHTALDKSLTPTEARLADLDAIIARAAGLQVKLTDLHAQEASYVASSRARLDYLQHVADMATADDPRWREYTQGRLVRMTIDYLLRKNCVAAARLLAQETGLEALVDLALFDEMQRIEAGLARGSCAEGLQWCSENRSALKKIKSRLEFFLRLQEYIELIKQRKYMDAHAYARKWLVLWRDEHMQEIEHAMGLLACPVATTTCRLYQAMLAPEQWQVLRDEFRANCYALHSMAEQAPLVLTLQAGLTALKTPHCGHPGDIHVNCPVCRTQTLGTLAQRLPQAQHVNSTLVCRVTGRVMDDNNPPMVLPNGFVYSRDALQELAQNGDDGPITCPRTGAVFRLSQARKVFVT</sequence>